<evidence type="ECO:0000259" key="5">
    <source>
        <dbReference type="Pfam" id="PF13579"/>
    </source>
</evidence>
<proteinExistence type="predicted"/>
<organism evidence="6 7">
    <name type="scientific">Paeniglutamicibacter cryotolerans</name>
    <dbReference type="NCBI Taxonomy" id="670079"/>
    <lineage>
        <taxon>Bacteria</taxon>
        <taxon>Bacillati</taxon>
        <taxon>Actinomycetota</taxon>
        <taxon>Actinomycetes</taxon>
        <taxon>Micrococcales</taxon>
        <taxon>Micrococcaceae</taxon>
        <taxon>Paeniglutamicibacter</taxon>
    </lineage>
</organism>
<dbReference type="Proteomes" id="UP000523000">
    <property type="component" value="Unassembled WGS sequence"/>
</dbReference>
<sequence>MTTEQGKGSRIAMLCLHTSPLDQPGIGDAGGMNVYVRQLAHSLAQRGSSVDIYTRGEPGQPSVTLGGGVRVIPIPAGKPGPISKEALADHLGDFARAVGSNPGYEVIHSHYWMSGVVGLELAERWGIPLVHTMHTMGKVKKLLQPDAEEPPRRILAEQDLAHRANRLTANTSAEAEELVGYYGADATRVDVVPPGVDLSVFHPGDRPVPPGVPGRMRVVFAGRIQKLKGPQILVRALALLHRQRPELDVKLTILGARSGSKELNLQCLVEQEGVGHLVRFGLPLPAPQLAHAFRDADLVAVPSYSESFGLVAIEAQACGTPVLAHRVGGLPYAVKEGYSGVLVPGLEPEDWAAAMIDLAEEPEARQRLGRQAALHARDFSWENTAAAAAVSYDLAMDCGH</sequence>
<evidence type="ECO:0000313" key="6">
    <source>
        <dbReference type="EMBL" id="MBB2997275.1"/>
    </source>
</evidence>
<evidence type="ECO:0000256" key="2">
    <source>
        <dbReference type="ARBA" id="ARBA00022676"/>
    </source>
</evidence>
<keyword evidence="3 6" id="KW-0808">Transferase</keyword>
<feature type="domain" description="Glycosyl transferase family 1" evidence="4">
    <location>
        <begin position="217"/>
        <end position="373"/>
    </location>
</feature>
<dbReference type="Gene3D" id="3.40.50.2000">
    <property type="entry name" value="Glycogen Phosphorylase B"/>
    <property type="match status" value="2"/>
</dbReference>
<dbReference type="Pfam" id="PF13579">
    <property type="entry name" value="Glyco_trans_4_4"/>
    <property type="match status" value="1"/>
</dbReference>
<dbReference type="EMBL" id="JACHVS010000002">
    <property type="protein sequence ID" value="MBB2997275.1"/>
    <property type="molecule type" value="Genomic_DNA"/>
</dbReference>
<comment type="caution">
    <text evidence="6">The sequence shown here is derived from an EMBL/GenBank/DDBJ whole genome shotgun (WGS) entry which is preliminary data.</text>
</comment>
<dbReference type="RefSeq" id="WP_183512824.1">
    <property type="nucleotide sequence ID" value="NZ_BAABGK010000018.1"/>
</dbReference>
<dbReference type="PANTHER" id="PTHR45947">
    <property type="entry name" value="SULFOQUINOVOSYL TRANSFERASE SQD2"/>
    <property type="match status" value="1"/>
</dbReference>
<dbReference type="PANTHER" id="PTHR45947:SF3">
    <property type="entry name" value="SULFOQUINOVOSYL TRANSFERASE SQD2"/>
    <property type="match status" value="1"/>
</dbReference>
<dbReference type="InterPro" id="IPR001296">
    <property type="entry name" value="Glyco_trans_1"/>
</dbReference>
<keyword evidence="7" id="KW-1185">Reference proteome</keyword>
<dbReference type="AlphaFoldDB" id="A0A839QRH1"/>
<dbReference type="GO" id="GO:1901137">
    <property type="term" value="P:carbohydrate derivative biosynthetic process"/>
    <property type="evidence" value="ECO:0007669"/>
    <property type="project" value="UniProtKB-ARBA"/>
</dbReference>
<dbReference type="Pfam" id="PF00534">
    <property type="entry name" value="Glycos_transf_1"/>
    <property type="match status" value="1"/>
</dbReference>
<evidence type="ECO:0000259" key="4">
    <source>
        <dbReference type="Pfam" id="PF00534"/>
    </source>
</evidence>
<dbReference type="SUPFAM" id="SSF53756">
    <property type="entry name" value="UDP-Glycosyltransferase/glycogen phosphorylase"/>
    <property type="match status" value="1"/>
</dbReference>
<keyword evidence="2 6" id="KW-0328">Glycosyltransferase</keyword>
<dbReference type="InterPro" id="IPR028098">
    <property type="entry name" value="Glyco_trans_4-like_N"/>
</dbReference>
<accession>A0A839QRH1</accession>
<gene>
    <name evidence="6" type="ORF">E9229_003522</name>
</gene>
<evidence type="ECO:0000256" key="1">
    <source>
        <dbReference type="ARBA" id="ARBA00021292"/>
    </source>
</evidence>
<name>A0A839QRH1_9MICC</name>
<protein>
    <recommendedName>
        <fullName evidence="1">D-inositol 3-phosphate glycosyltransferase</fullName>
    </recommendedName>
</protein>
<feature type="domain" description="Glycosyltransferase subfamily 4-like N-terminal" evidence="5">
    <location>
        <begin position="30"/>
        <end position="195"/>
    </location>
</feature>
<dbReference type="GO" id="GO:0016757">
    <property type="term" value="F:glycosyltransferase activity"/>
    <property type="evidence" value="ECO:0007669"/>
    <property type="project" value="UniProtKB-KW"/>
</dbReference>
<dbReference type="InterPro" id="IPR050194">
    <property type="entry name" value="Glycosyltransferase_grp1"/>
</dbReference>
<reference evidence="6 7" key="1">
    <citation type="submission" date="2020-08" db="EMBL/GenBank/DDBJ databases">
        <title>Sequencing the genomes of 1000 actinobacteria strains.</title>
        <authorList>
            <person name="Klenk H.-P."/>
        </authorList>
    </citation>
    <scope>NUCLEOTIDE SEQUENCE [LARGE SCALE GENOMIC DNA]</scope>
    <source>
        <strain evidence="6 7">DSM 22826</strain>
    </source>
</reference>
<evidence type="ECO:0000313" key="7">
    <source>
        <dbReference type="Proteomes" id="UP000523000"/>
    </source>
</evidence>
<evidence type="ECO:0000256" key="3">
    <source>
        <dbReference type="ARBA" id="ARBA00022679"/>
    </source>
</evidence>